<evidence type="ECO:0000313" key="2">
    <source>
        <dbReference type="EMBL" id="KYO23822.1"/>
    </source>
</evidence>
<dbReference type="EMBL" id="AKHW03006164">
    <property type="protein sequence ID" value="KYO23822.1"/>
    <property type="molecule type" value="Genomic_DNA"/>
</dbReference>
<reference evidence="2 3" key="1">
    <citation type="journal article" date="2012" name="Genome Biol.">
        <title>Sequencing three crocodilian genomes to illuminate the evolution of archosaurs and amniotes.</title>
        <authorList>
            <person name="St John J.A."/>
            <person name="Braun E.L."/>
            <person name="Isberg S.R."/>
            <person name="Miles L.G."/>
            <person name="Chong A.Y."/>
            <person name="Gongora J."/>
            <person name="Dalzell P."/>
            <person name="Moran C."/>
            <person name="Bed'hom B."/>
            <person name="Abzhanov A."/>
            <person name="Burgess S.C."/>
            <person name="Cooksey A.M."/>
            <person name="Castoe T.A."/>
            <person name="Crawford N.G."/>
            <person name="Densmore L.D."/>
            <person name="Drew J.C."/>
            <person name="Edwards S.V."/>
            <person name="Faircloth B.C."/>
            <person name="Fujita M.K."/>
            <person name="Greenwold M.J."/>
            <person name="Hoffmann F.G."/>
            <person name="Howard J.M."/>
            <person name="Iguchi T."/>
            <person name="Janes D.E."/>
            <person name="Khan S.Y."/>
            <person name="Kohno S."/>
            <person name="de Koning A.J."/>
            <person name="Lance S.L."/>
            <person name="McCarthy F.M."/>
            <person name="McCormack J.E."/>
            <person name="Merchant M.E."/>
            <person name="Peterson D.G."/>
            <person name="Pollock D.D."/>
            <person name="Pourmand N."/>
            <person name="Raney B.J."/>
            <person name="Roessler K.A."/>
            <person name="Sanford J.R."/>
            <person name="Sawyer R.H."/>
            <person name="Schmidt C.J."/>
            <person name="Triplett E.W."/>
            <person name="Tuberville T.D."/>
            <person name="Venegas-Anaya M."/>
            <person name="Howard J.T."/>
            <person name="Jarvis E.D."/>
            <person name="Guillette L.J.Jr."/>
            <person name="Glenn T.C."/>
            <person name="Green R.E."/>
            <person name="Ray D.A."/>
        </authorList>
    </citation>
    <scope>NUCLEOTIDE SEQUENCE [LARGE SCALE GENOMIC DNA]</scope>
    <source>
        <strain evidence="2">KSC_2009_1</strain>
    </source>
</reference>
<keyword evidence="3" id="KW-1185">Reference proteome</keyword>
<feature type="region of interest" description="Disordered" evidence="1">
    <location>
        <begin position="136"/>
        <end position="155"/>
    </location>
</feature>
<protein>
    <submittedName>
        <fullName evidence="2">Uncharacterized protein</fullName>
    </submittedName>
</protein>
<dbReference type="AlphaFoldDB" id="A0A151MH21"/>
<feature type="compositionally biased region" description="Polar residues" evidence="1">
    <location>
        <begin position="136"/>
        <end position="150"/>
    </location>
</feature>
<evidence type="ECO:0000313" key="3">
    <source>
        <dbReference type="Proteomes" id="UP000050525"/>
    </source>
</evidence>
<gene>
    <name evidence="2" type="ORF">Y1Q_0015815</name>
</gene>
<accession>A0A151MH21</accession>
<dbReference type="Proteomes" id="UP000050525">
    <property type="component" value="Unassembled WGS sequence"/>
</dbReference>
<organism evidence="2 3">
    <name type="scientific">Alligator mississippiensis</name>
    <name type="common">American alligator</name>
    <dbReference type="NCBI Taxonomy" id="8496"/>
    <lineage>
        <taxon>Eukaryota</taxon>
        <taxon>Metazoa</taxon>
        <taxon>Chordata</taxon>
        <taxon>Craniata</taxon>
        <taxon>Vertebrata</taxon>
        <taxon>Euteleostomi</taxon>
        <taxon>Archelosauria</taxon>
        <taxon>Archosauria</taxon>
        <taxon>Crocodylia</taxon>
        <taxon>Alligatoridae</taxon>
        <taxon>Alligatorinae</taxon>
        <taxon>Alligator</taxon>
    </lineage>
</organism>
<proteinExistence type="predicted"/>
<evidence type="ECO:0000256" key="1">
    <source>
        <dbReference type="SAM" id="MobiDB-lite"/>
    </source>
</evidence>
<comment type="caution">
    <text evidence="2">The sequence shown here is derived from an EMBL/GenBank/DDBJ whole genome shotgun (WGS) entry which is preliminary data.</text>
</comment>
<name>A0A151MH21_ALLMI</name>
<sequence>MATGMRLELPPHMATKASTQFTSARQPWRLDYNRHSCCFSAREPAPDWSMAQWSHGEKWPGGQEHSRKCLGARTGTRCAPCHWEHTVTAAYANSIFSLSGWDIREEESYRRRTKEGAPETLAAWFILASRGRLKNQNNSKLGSRGTLQKRYQTEETKTRDTVSPAYYSLQVLIDWA</sequence>